<gene>
    <name evidence="1" type="ORF">RAS12_30335</name>
</gene>
<keyword evidence="2" id="KW-1185">Reference proteome</keyword>
<proteinExistence type="predicted"/>
<dbReference type="EMBL" id="CP132977">
    <property type="protein sequence ID" value="WMD23933.1"/>
    <property type="molecule type" value="Genomic_DNA"/>
</dbReference>
<name>A0ABY9MAB3_9BURK</name>
<protein>
    <submittedName>
        <fullName evidence="1">Uncharacterized protein</fullName>
    </submittedName>
</protein>
<keyword evidence="1" id="KW-0614">Plasmid</keyword>
<dbReference type="RefSeq" id="WP_306951860.1">
    <property type="nucleotide sequence ID" value="NZ_CP132977.1"/>
</dbReference>
<evidence type="ECO:0000313" key="2">
    <source>
        <dbReference type="Proteomes" id="UP001234798"/>
    </source>
</evidence>
<accession>A0ABY9MAB3</accession>
<evidence type="ECO:0000313" key="1">
    <source>
        <dbReference type="EMBL" id="WMD23933.1"/>
    </source>
</evidence>
<organism evidence="1 2">
    <name type="scientific">Achromobacter seleniivolatilans</name>
    <dbReference type="NCBI Taxonomy" id="3047478"/>
    <lineage>
        <taxon>Bacteria</taxon>
        <taxon>Pseudomonadati</taxon>
        <taxon>Pseudomonadota</taxon>
        <taxon>Betaproteobacteria</taxon>
        <taxon>Burkholderiales</taxon>
        <taxon>Alcaligenaceae</taxon>
        <taxon>Achromobacter</taxon>
    </lineage>
</organism>
<dbReference type="Proteomes" id="UP001234798">
    <property type="component" value="Plasmid unnamed"/>
</dbReference>
<reference evidence="1 2" key="1">
    <citation type="submission" date="2023-08" db="EMBL/GenBank/DDBJ databases">
        <title>Achromobacter seleniivolatilans sp. nov., isolated from seleniferous soil.</title>
        <authorList>
            <person name="Zhang S."/>
            <person name="Li K."/>
            <person name="Peng J."/>
            <person name="Zhao Q."/>
            <person name="Wang H."/>
            <person name="Guo Y."/>
        </authorList>
    </citation>
    <scope>NUCLEOTIDE SEQUENCE [LARGE SCALE GENOMIC DNA]</scope>
    <source>
        <strain evidence="1 2">R39</strain>
        <plasmid evidence="1 2">unnamed</plasmid>
    </source>
</reference>
<geneLocation type="plasmid" evidence="1 2">
    <name>unnamed</name>
</geneLocation>
<sequence>MKAIAFPSSIQAAAFLDGIQYVNDDALTPLGIKQYPNGTAEALLQDTDDAEDDSGCMAIPVSDRELSQNCSIPQPPAADGDPVLLTQKHQIRDAFERGYQTVLGESQAQSQDARCPFFHAGKTAAWRELVEGGGREAFNSSDEYWLEFLEQWVLAAHLLRG</sequence>